<accession>K0UNV5</accession>
<organism evidence="2 3">
    <name type="scientific">Mycolicibacterium vaccae ATCC 25954</name>
    <dbReference type="NCBI Taxonomy" id="1194972"/>
    <lineage>
        <taxon>Bacteria</taxon>
        <taxon>Bacillati</taxon>
        <taxon>Actinomycetota</taxon>
        <taxon>Actinomycetes</taxon>
        <taxon>Mycobacteriales</taxon>
        <taxon>Mycobacteriaceae</taxon>
        <taxon>Mycolicibacterium</taxon>
    </lineage>
</organism>
<reference evidence="2 3" key="1">
    <citation type="journal article" date="2012" name="J. Bacteriol.">
        <title>Complete Genome Sequence of Mycobacterium vaccae Type Strain ATCC 25954.</title>
        <authorList>
            <person name="Ho Y.S."/>
            <person name="Adroub S.A."/>
            <person name="Abadi M."/>
            <person name="Al Alwan B."/>
            <person name="Alkhateeb R."/>
            <person name="Gao G."/>
            <person name="Ragab A."/>
            <person name="Ali S."/>
            <person name="van Soolingen D."/>
            <person name="Bitter W."/>
            <person name="Pain A."/>
            <person name="Abdallah A.M."/>
        </authorList>
    </citation>
    <scope>NUCLEOTIDE SEQUENCE [LARGE SCALE GENOMIC DNA]</scope>
    <source>
        <strain evidence="2 3">ATCC 25954</strain>
    </source>
</reference>
<dbReference type="AlphaFoldDB" id="K0UNV5"/>
<evidence type="ECO:0000313" key="2">
    <source>
        <dbReference type="EMBL" id="EJZ08491.1"/>
    </source>
</evidence>
<dbReference type="SUPFAM" id="SSF51971">
    <property type="entry name" value="Nucleotide-binding domain"/>
    <property type="match status" value="1"/>
</dbReference>
<feature type="domain" description="FAD/NAD(P)-binding" evidence="1">
    <location>
        <begin position="5"/>
        <end position="102"/>
    </location>
</feature>
<dbReference type="Proteomes" id="UP000006072">
    <property type="component" value="Unassembled WGS sequence"/>
</dbReference>
<dbReference type="InterPro" id="IPR023753">
    <property type="entry name" value="FAD/NAD-binding_dom"/>
</dbReference>
<dbReference type="Pfam" id="PF07992">
    <property type="entry name" value="Pyr_redox_2"/>
    <property type="match status" value="1"/>
</dbReference>
<protein>
    <submittedName>
        <fullName evidence="2">Sarcosine oxidase alpha subunit</fullName>
    </submittedName>
</protein>
<dbReference type="GO" id="GO:0016491">
    <property type="term" value="F:oxidoreductase activity"/>
    <property type="evidence" value="ECO:0007669"/>
    <property type="project" value="InterPro"/>
</dbReference>
<evidence type="ECO:0000259" key="1">
    <source>
        <dbReference type="Pfam" id="PF07992"/>
    </source>
</evidence>
<evidence type="ECO:0000313" key="3">
    <source>
        <dbReference type="Proteomes" id="UP000006072"/>
    </source>
</evidence>
<comment type="caution">
    <text evidence="2">The sequence shown here is derived from an EMBL/GenBank/DDBJ whole genome shotgun (WGS) entry which is preliminary data.</text>
</comment>
<gene>
    <name evidence="2" type="ORF">MVAC_15288</name>
</gene>
<dbReference type="PATRIC" id="fig|1194972.3.peg.3052"/>
<dbReference type="eggNOG" id="ENOG5030ITC">
    <property type="taxonomic scope" value="Bacteria"/>
</dbReference>
<name>K0UNV5_MYCVA</name>
<dbReference type="EMBL" id="ALQA01000031">
    <property type="protein sequence ID" value="EJZ08491.1"/>
    <property type="molecule type" value="Genomic_DNA"/>
</dbReference>
<dbReference type="InterPro" id="IPR036188">
    <property type="entry name" value="FAD/NAD-bd_sf"/>
</dbReference>
<sequence>MTATAHIVVAGSGLLGLHAAIALRPAADVTVYERLPVPGGEQWEHPEHARLVRRAHSSGVRFAAGTQVIRWEGDRVLAIGEHGGLTAADALVVATGHRPANRSELRIDGDRCAGVVPATLALHLLAQGVHLGSEVVITGDSHWAEECIAAMTTGARPAASIHWLGRQGPAPHPAVTTRPDLRVTGAHGMPRIRGVSVEGTAGRSGSGVEHLVCDCLILAGPAIPYRNIDGAVLDGDTAVFAQRSGQEFKTADQIGAAAARMAIERAKAPQHQHVPTLPRIGSPR</sequence>
<proteinExistence type="predicted"/>
<dbReference type="Gene3D" id="3.50.50.60">
    <property type="entry name" value="FAD/NAD(P)-binding domain"/>
    <property type="match status" value="1"/>
</dbReference>
<dbReference type="HOGENOM" id="CLU_979434_0_0_11"/>
<keyword evidence="3" id="KW-1185">Reference proteome</keyword>